<gene>
    <name evidence="1" type="ORF">AFUS01_LOCUS33279</name>
</gene>
<dbReference type="AlphaFoldDB" id="A0A8J2KZP9"/>
<comment type="caution">
    <text evidence="1">The sequence shown here is derived from an EMBL/GenBank/DDBJ whole genome shotgun (WGS) entry which is preliminary data.</text>
</comment>
<accession>A0A8J2KZP9</accession>
<dbReference type="OrthoDB" id="8939517at2759"/>
<dbReference type="Proteomes" id="UP000708208">
    <property type="component" value="Unassembled WGS sequence"/>
</dbReference>
<sequence>KLTAIEKDIAEIKRFQLSAECYSDLEDDNCPALPMQTKEDVKLAEDWLTVPTNRLKLLTRLSRLGGNTGDQAVRLCLGKLISPVLARCINYTGGGSNNKLEFRGLKLESLILDSVRKGKLFQDYTDAAGKKAFINYFRNSKDLSGGREARRQNG</sequence>
<dbReference type="PANTHER" id="PTHR34153">
    <property type="entry name" value="SI:CH211-262H13.3-RELATED-RELATED"/>
    <property type="match status" value="1"/>
</dbReference>
<keyword evidence="2" id="KW-1185">Reference proteome</keyword>
<proteinExistence type="predicted"/>
<dbReference type="EMBL" id="CAJVCH010528191">
    <property type="protein sequence ID" value="CAG7823042.1"/>
    <property type="molecule type" value="Genomic_DNA"/>
</dbReference>
<evidence type="ECO:0000313" key="1">
    <source>
        <dbReference type="EMBL" id="CAG7823042.1"/>
    </source>
</evidence>
<evidence type="ECO:0008006" key="3">
    <source>
        <dbReference type="Google" id="ProtNLM"/>
    </source>
</evidence>
<feature type="non-terminal residue" evidence="1">
    <location>
        <position position="1"/>
    </location>
</feature>
<dbReference type="PANTHER" id="PTHR34153:SF2">
    <property type="entry name" value="SI:CH211-262H13.3-RELATED"/>
    <property type="match status" value="1"/>
</dbReference>
<reference evidence="1" key="1">
    <citation type="submission" date="2021-06" db="EMBL/GenBank/DDBJ databases">
        <authorList>
            <person name="Hodson N. C."/>
            <person name="Mongue J. A."/>
            <person name="Jaron S. K."/>
        </authorList>
    </citation>
    <scope>NUCLEOTIDE SEQUENCE</scope>
</reference>
<organism evidence="1 2">
    <name type="scientific">Allacma fusca</name>
    <dbReference type="NCBI Taxonomy" id="39272"/>
    <lineage>
        <taxon>Eukaryota</taxon>
        <taxon>Metazoa</taxon>
        <taxon>Ecdysozoa</taxon>
        <taxon>Arthropoda</taxon>
        <taxon>Hexapoda</taxon>
        <taxon>Collembola</taxon>
        <taxon>Symphypleona</taxon>
        <taxon>Sminthuridae</taxon>
        <taxon>Allacma</taxon>
    </lineage>
</organism>
<evidence type="ECO:0000313" key="2">
    <source>
        <dbReference type="Proteomes" id="UP000708208"/>
    </source>
</evidence>
<name>A0A8J2KZP9_9HEXA</name>
<feature type="non-terminal residue" evidence="1">
    <location>
        <position position="154"/>
    </location>
</feature>
<protein>
    <recommendedName>
        <fullName evidence="3">DUF4806 domain-containing protein</fullName>
    </recommendedName>
</protein>